<evidence type="ECO:0000256" key="1">
    <source>
        <dbReference type="SAM" id="Phobius"/>
    </source>
</evidence>
<keyword evidence="1" id="KW-0812">Transmembrane</keyword>
<keyword evidence="1" id="KW-1133">Transmembrane helix</keyword>
<dbReference type="GO" id="GO:0006355">
    <property type="term" value="P:regulation of DNA-templated transcription"/>
    <property type="evidence" value="ECO:0007669"/>
    <property type="project" value="InterPro"/>
</dbReference>
<gene>
    <name evidence="2" type="ORF">SAMN04487775_1181</name>
</gene>
<dbReference type="SUPFAM" id="SSF46894">
    <property type="entry name" value="C-terminal effector domain of the bipartite response regulators"/>
    <property type="match status" value="1"/>
</dbReference>
<protein>
    <submittedName>
        <fullName evidence="2">Uncharacterized protein</fullName>
    </submittedName>
</protein>
<accession>A0A1I3NKE1</accession>
<dbReference type="Proteomes" id="UP000182737">
    <property type="component" value="Unassembled WGS sequence"/>
</dbReference>
<feature type="transmembrane region" description="Helical" evidence="1">
    <location>
        <begin position="20"/>
        <end position="40"/>
    </location>
</feature>
<dbReference type="EMBL" id="FORI01000018">
    <property type="protein sequence ID" value="SFJ09625.1"/>
    <property type="molecule type" value="Genomic_DNA"/>
</dbReference>
<dbReference type="InterPro" id="IPR016032">
    <property type="entry name" value="Sig_transdc_resp-reg_C-effctor"/>
</dbReference>
<sequence>MWYNMNMNYKKFLDKPFRLMSLIGCVYLIIMILMNVFTDFSYELSILPFSKTVSYAAEGVALALCVLSFILYTHHSIYYTALEILTFSYLYTGRIYTALFLTAILFVLLLIENRLISKMRLSVYLVIEVVKIALVIPYGVRSFFEYFGISLFSLATIGCINLLFRHAYEKKDAGEINLADYKFTDRQIDCIKETVVNNTTIKALAITHNVSESAIKKDLAHIYSVLGIDGKADLKALFIGYKFD</sequence>
<name>A0A1I3NKE1_9SPIR</name>
<reference evidence="3" key="1">
    <citation type="submission" date="2016-10" db="EMBL/GenBank/DDBJ databases">
        <authorList>
            <person name="Varghese N."/>
            <person name="Submissions S."/>
        </authorList>
    </citation>
    <scope>NUCLEOTIDE SEQUENCE [LARGE SCALE GENOMIC DNA]</scope>
    <source>
        <strain evidence="3">XBD1002</strain>
    </source>
</reference>
<keyword evidence="1" id="KW-0472">Membrane</keyword>
<feature type="transmembrane region" description="Helical" evidence="1">
    <location>
        <begin position="123"/>
        <end position="140"/>
    </location>
</feature>
<evidence type="ECO:0000313" key="2">
    <source>
        <dbReference type="EMBL" id="SFJ09625.1"/>
    </source>
</evidence>
<proteinExistence type="predicted"/>
<feature type="transmembrane region" description="Helical" evidence="1">
    <location>
        <begin position="93"/>
        <end position="111"/>
    </location>
</feature>
<organism evidence="2 3">
    <name type="scientific">Treponema bryantii</name>
    <dbReference type="NCBI Taxonomy" id="163"/>
    <lineage>
        <taxon>Bacteria</taxon>
        <taxon>Pseudomonadati</taxon>
        <taxon>Spirochaetota</taxon>
        <taxon>Spirochaetia</taxon>
        <taxon>Spirochaetales</taxon>
        <taxon>Treponemataceae</taxon>
        <taxon>Treponema</taxon>
    </lineage>
</organism>
<feature type="transmembrane region" description="Helical" evidence="1">
    <location>
        <begin position="146"/>
        <end position="164"/>
    </location>
</feature>
<keyword evidence="3" id="KW-1185">Reference proteome</keyword>
<feature type="transmembrane region" description="Helical" evidence="1">
    <location>
        <begin position="52"/>
        <end position="73"/>
    </location>
</feature>
<dbReference type="GO" id="GO:0003677">
    <property type="term" value="F:DNA binding"/>
    <property type="evidence" value="ECO:0007669"/>
    <property type="project" value="InterPro"/>
</dbReference>
<dbReference type="AlphaFoldDB" id="A0A1I3NKE1"/>
<evidence type="ECO:0000313" key="3">
    <source>
        <dbReference type="Proteomes" id="UP000182737"/>
    </source>
</evidence>